<proteinExistence type="predicted"/>
<dbReference type="InterPro" id="IPR038717">
    <property type="entry name" value="Tc1-like_DDE_dom"/>
</dbReference>
<protein>
    <recommendedName>
        <fullName evidence="1">Tc1-like transposase DDE domain-containing protein</fullName>
    </recommendedName>
</protein>
<organism evidence="2 3">
    <name type="scientific">Dyadobacter luteus</name>
    <dbReference type="NCBI Taxonomy" id="2259619"/>
    <lineage>
        <taxon>Bacteria</taxon>
        <taxon>Pseudomonadati</taxon>
        <taxon>Bacteroidota</taxon>
        <taxon>Cytophagia</taxon>
        <taxon>Cytophagales</taxon>
        <taxon>Spirosomataceae</taxon>
        <taxon>Dyadobacter</taxon>
    </lineage>
</organism>
<dbReference type="GO" id="GO:0003676">
    <property type="term" value="F:nucleic acid binding"/>
    <property type="evidence" value="ECO:0007669"/>
    <property type="project" value="InterPro"/>
</dbReference>
<name>A0A3D8Y4L4_9BACT</name>
<dbReference type="Proteomes" id="UP000256373">
    <property type="component" value="Unassembled WGS sequence"/>
</dbReference>
<evidence type="ECO:0000313" key="3">
    <source>
        <dbReference type="Proteomes" id="UP000256373"/>
    </source>
</evidence>
<evidence type="ECO:0000259" key="1">
    <source>
        <dbReference type="Pfam" id="PF13358"/>
    </source>
</evidence>
<dbReference type="Pfam" id="PF13358">
    <property type="entry name" value="DDE_3"/>
    <property type="match status" value="1"/>
</dbReference>
<dbReference type="Gene3D" id="3.30.420.10">
    <property type="entry name" value="Ribonuclease H-like superfamily/Ribonuclease H"/>
    <property type="match status" value="1"/>
</dbReference>
<gene>
    <name evidence="2" type="ORF">DSL64_26670</name>
</gene>
<dbReference type="EMBL" id="QNUL01000038">
    <property type="protein sequence ID" value="REA56505.1"/>
    <property type="molecule type" value="Genomic_DNA"/>
</dbReference>
<accession>A0A3D8Y4L4</accession>
<feature type="domain" description="Tc1-like transposase DDE" evidence="1">
    <location>
        <begin position="29"/>
        <end position="160"/>
    </location>
</feature>
<dbReference type="InterPro" id="IPR036397">
    <property type="entry name" value="RNaseH_sf"/>
</dbReference>
<evidence type="ECO:0000313" key="2">
    <source>
        <dbReference type="EMBL" id="REA56505.1"/>
    </source>
</evidence>
<keyword evidence="3" id="KW-1185">Reference proteome</keyword>
<reference evidence="2 3" key="1">
    <citation type="submission" date="2018-07" db="EMBL/GenBank/DDBJ databases">
        <title>Dyadobacter roseus sp. nov., isolated from rose rhizosphere soil.</title>
        <authorList>
            <person name="Chen L."/>
        </authorList>
    </citation>
    <scope>NUCLEOTIDE SEQUENCE [LARGE SCALE GENOMIC DNA]</scope>
    <source>
        <strain evidence="2 3">RS19</strain>
    </source>
</reference>
<comment type="caution">
    <text evidence="2">The sequence shown here is derived from an EMBL/GenBank/DDBJ whole genome shotgun (WGS) entry which is preliminary data.</text>
</comment>
<sequence length="213" mass="24801">MLTFARNQEALRNSKKICNLRSDFPDSAIFFHDELRAGTRTELSRKWAPTGHRPIAPVKIGYENTYLYLTICPFNGKGFATFLPKLDSASFGWFIQKVEDTIAQKSLFIADGAKAHKEELFNENKLVFKKLPPACPELNPIERFFKEVRKHLKNRVFESLKIAQTKIEEIVEKISESAYLESYLRSFKYFNRQKLSNRTSEMRPPHTYLTDVI</sequence>
<dbReference type="AlphaFoldDB" id="A0A3D8Y4L4"/>